<dbReference type="EMBL" id="CACTIH010003636">
    <property type="protein sequence ID" value="CAA2979888.1"/>
    <property type="molecule type" value="Genomic_DNA"/>
</dbReference>
<comment type="caution">
    <text evidence="1">The sequence shown here is derived from an EMBL/GenBank/DDBJ whole genome shotgun (WGS) entry which is preliminary data.</text>
</comment>
<reference evidence="1 2" key="1">
    <citation type="submission" date="2019-12" db="EMBL/GenBank/DDBJ databases">
        <authorList>
            <person name="Alioto T."/>
            <person name="Alioto T."/>
            <person name="Gomez Garrido J."/>
        </authorList>
    </citation>
    <scope>NUCLEOTIDE SEQUENCE [LARGE SCALE GENOMIC DNA]</scope>
</reference>
<organism evidence="1 2">
    <name type="scientific">Olea europaea subsp. europaea</name>
    <dbReference type="NCBI Taxonomy" id="158383"/>
    <lineage>
        <taxon>Eukaryota</taxon>
        <taxon>Viridiplantae</taxon>
        <taxon>Streptophyta</taxon>
        <taxon>Embryophyta</taxon>
        <taxon>Tracheophyta</taxon>
        <taxon>Spermatophyta</taxon>
        <taxon>Magnoliopsida</taxon>
        <taxon>eudicotyledons</taxon>
        <taxon>Gunneridae</taxon>
        <taxon>Pentapetalae</taxon>
        <taxon>asterids</taxon>
        <taxon>lamiids</taxon>
        <taxon>Lamiales</taxon>
        <taxon>Oleaceae</taxon>
        <taxon>Oleeae</taxon>
        <taxon>Olea</taxon>
    </lineage>
</organism>
<evidence type="ECO:0000313" key="1">
    <source>
        <dbReference type="EMBL" id="CAA2979888.1"/>
    </source>
</evidence>
<proteinExistence type="predicted"/>
<sequence length="152" mass="16469">MPLVQAKKQGVEVFPPRPSDLEKKCQKIGCRGVSTSAVGSGKKNVWDLGAEVMPPQPTIFYPVSEPSSEAELTITKIPLVQAKKQGAEVFPPRPSNLEKKWCRGVSTLAVESGKKNVRDLGAEVMPPQPTIFYPVSEPGSEAELTITKMPLV</sequence>
<keyword evidence="2" id="KW-1185">Reference proteome</keyword>
<accession>A0A8S0RL92</accession>
<evidence type="ECO:0000313" key="2">
    <source>
        <dbReference type="Proteomes" id="UP000594638"/>
    </source>
</evidence>
<dbReference type="Proteomes" id="UP000594638">
    <property type="component" value="Unassembled WGS sequence"/>
</dbReference>
<protein>
    <submittedName>
        <fullName evidence="1">Uncharacterized protein</fullName>
    </submittedName>
</protein>
<gene>
    <name evidence="1" type="ORF">OLEA9_A113510</name>
</gene>
<dbReference type="Gramene" id="OE9A113510T1">
    <property type="protein sequence ID" value="OE9A113510C1"/>
    <property type="gene ID" value="OE9A113510"/>
</dbReference>
<name>A0A8S0RL92_OLEEU</name>
<dbReference type="AlphaFoldDB" id="A0A8S0RL92"/>